<evidence type="ECO:0000256" key="1">
    <source>
        <dbReference type="SAM" id="Phobius"/>
    </source>
</evidence>
<dbReference type="AlphaFoldDB" id="A0A1K1N088"/>
<evidence type="ECO:0000313" key="3">
    <source>
        <dbReference type="Proteomes" id="UP000183461"/>
    </source>
</evidence>
<sequence length="123" mass="12811">MKLAFKIMSILLLVYYGIIAIIGVLGIAGVGAATAGKTGGEAAFGGVAILAILLALIPTAIALFMAFYGVKENYNMCFKLAAILMVLNIISFIGSDNKSSAVLGLVFSIAYCFMAKKLDDGAY</sequence>
<gene>
    <name evidence="2" type="ORF">SAMN02910280_1569</name>
</gene>
<keyword evidence="1" id="KW-0812">Transmembrane</keyword>
<feature type="transmembrane region" description="Helical" evidence="1">
    <location>
        <begin position="77"/>
        <end position="94"/>
    </location>
</feature>
<reference evidence="2 3" key="1">
    <citation type="submission" date="2016-11" db="EMBL/GenBank/DDBJ databases">
        <authorList>
            <person name="Jaros S."/>
            <person name="Januszkiewicz K."/>
            <person name="Wedrychowicz H."/>
        </authorList>
    </citation>
    <scope>NUCLEOTIDE SEQUENCE [LARGE SCALE GENOMIC DNA]</scope>
    <source>
        <strain evidence="2 3">YL228</strain>
    </source>
</reference>
<organism evidence="2 3">
    <name type="scientific">Ruminococcus flavefaciens</name>
    <dbReference type="NCBI Taxonomy" id="1265"/>
    <lineage>
        <taxon>Bacteria</taxon>
        <taxon>Bacillati</taxon>
        <taxon>Bacillota</taxon>
        <taxon>Clostridia</taxon>
        <taxon>Eubacteriales</taxon>
        <taxon>Oscillospiraceae</taxon>
        <taxon>Ruminococcus</taxon>
    </lineage>
</organism>
<dbReference type="Proteomes" id="UP000183461">
    <property type="component" value="Unassembled WGS sequence"/>
</dbReference>
<feature type="transmembrane region" description="Helical" evidence="1">
    <location>
        <begin position="12"/>
        <end position="36"/>
    </location>
</feature>
<dbReference type="RefSeq" id="WP_072299889.1">
    <property type="nucleotide sequence ID" value="NZ_FPIP01000003.1"/>
</dbReference>
<evidence type="ECO:0000313" key="2">
    <source>
        <dbReference type="EMBL" id="SFW28783.1"/>
    </source>
</evidence>
<name>A0A1K1N088_RUMFL</name>
<accession>A0A1K1N088</accession>
<keyword evidence="1" id="KW-0472">Membrane</keyword>
<feature type="transmembrane region" description="Helical" evidence="1">
    <location>
        <begin position="42"/>
        <end position="70"/>
    </location>
</feature>
<proteinExistence type="predicted"/>
<protein>
    <submittedName>
        <fullName evidence="2">Uncharacterized protein</fullName>
    </submittedName>
</protein>
<keyword evidence="1" id="KW-1133">Transmembrane helix</keyword>
<dbReference type="EMBL" id="FPIP01000003">
    <property type="protein sequence ID" value="SFW28783.1"/>
    <property type="molecule type" value="Genomic_DNA"/>
</dbReference>